<gene>
    <name evidence="3" type="ORF">GCM10023171_29910</name>
</gene>
<dbReference type="InterPro" id="IPR036237">
    <property type="entry name" value="Xyl_isomerase-like_sf"/>
</dbReference>
<sequence>MIINTFSYLWSKTAPEAIAELVENGYTTFEIPISSPHCWPVEISSSERAATAAQLNGSGAKIRSLNAGGYDVNLASPAASVRRRSIEHIDSVIELATEWNVPDIVISSGTRRPVISPPLESVYGWLYESLEDLVPRAKKAGKRLLFENAPFCFTPTIREIADVVRTVDDDALRIVHDVANAAFIGDEPVAALKAHHEWIGLMHISDTGTDVWGHDPIGTGVIDWEGLGRAVESTLGVDNVVLEIIRQQNPLEEFAQAMRDLPAFGWNLETREEAMR</sequence>
<protein>
    <submittedName>
        <fullName evidence="3">Sugar phosphate isomerase/epimerase</fullName>
    </submittedName>
</protein>
<dbReference type="Gene3D" id="3.20.20.150">
    <property type="entry name" value="Divalent-metal-dependent TIM barrel enzymes"/>
    <property type="match status" value="1"/>
</dbReference>
<dbReference type="GO" id="GO:0016853">
    <property type="term" value="F:isomerase activity"/>
    <property type="evidence" value="ECO:0007669"/>
    <property type="project" value="UniProtKB-KW"/>
</dbReference>
<accession>A0ABP8PPE4</accession>
<dbReference type="RefSeq" id="WP_345188198.1">
    <property type="nucleotide sequence ID" value="NZ_BAABGP010000021.1"/>
</dbReference>
<name>A0ABP8PPE4_9MICO</name>
<comment type="caution">
    <text evidence="3">The sequence shown here is derived from an EMBL/GenBank/DDBJ whole genome shotgun (WGS) entry which is preliminary data.</text>
</comment>
<feature type="domain" description="Xylose isomerase-like TIM barrel" evidence="2">
    <location>
        <begin position="19"/>
        <end position="258"/>
    </location>
</feature>
<dbReference type="PANTHER" id="PTHR12110">
    <property type="entry name" value="HYDROXYPYRUVATE ISOMERASE"/>
    <property type="match status" value="1"/>
</dbReference>
<reference evidence="4" key="1">
    <citation type="journal article" date="2019" name="Int. J. Syst. Evol. Microbiol.">
        <title>The Global Catalogue of Microorganisms (GCM) 10K type strain sequencing project: providing services to taxonomists for standard genome sequencing and annotation.</title>
        <authorList>
            <consortium name="The Broad Institute Genomics Platform"/>
            <consortium name="The Broad Institute Genome Sequencing Center for Infectious Disease"/>
            <person name="Wu L."/>
            <person name="Ma J."/>
        </authorList>
    </citation>
    <scope>NUCLEOTIDE SEQUENCE [LARGE SCALE GENOMIC DNA]</scope>
    <source>
        <strain evidence="4">JCM 17839</strain>
    </source>
</reference>
<dbReference type="InterPro" id="IPR013022">
    <property type="entry name" value="Xyl_isomerase-like_TIM-brl"/>
</dbReference>
<dbReference type="InterPro" id="IPR050312">
    <property type="entry name" value="IolE/XylAMocC-like"/>
</dbReference>
<evidence type="ECO:0000259" key="2">
    <source>
        <dbReference type="Pfam" id="PF01261"/>
    </source>
</evidence>
<dbReference type="EMBL" id="BAABGP010000021">
    <property type="protein sequence ID" value="GAA4489240.1"/>
    <property type="molecule type" value="Genomic_DNA"/>
</dbReference>
<dbReference type="SUPFAM" id="SSF51658">
    <property type="entry name" value="Xylose isomerase-like"/>
    <property type="match status" value="1"/>
</dbReference>
<organism evidence="3 4">
    <name type="scientific">Microbacterium panaciterrae</name>
    <dbReference type="NCBI Taxonomy" id="985759"/>
    <lineage>
        <taxon>Bacteria</taxon>
        <taxon>Bacillati</taxon>
        <taxon>Actinomycetota</taxon>
        <taxon>Actinomycetes</taxon>
        <taxon>Micrococcales</taxon>
        <taxon>Microbacteriaceae</taxon>
        <taxon>Microbacterium</taxon>
    </lineage>
</organism>
<evidence type="ECO:0000313" key="3">
    <source>
        <dbReference type="EMBL" id="GAA4489240.1"/>
    </source>
</evidence>
<proteinExistence type="predicted"/>
<dbReference type="Pfam" id="PF01261">
    <property type="entry name" value="AP_endonuc_2"/>
    <property type="match status" value="1"/>
</dbReference>
<dbReference type="PANTHER" id="PTHR12110:SF53">
    <property type="entry name" value="BLR5974 PROTEIN"/>
    <property type="match status" value="1"/>
</dbReference>
<evidence type="ECO:0000256" key="1">
    <source>
        <dbReference type="ARBA" id="ARBA00023277"/>
    </source>
</evidence>
<keyword evidence="3" id="KW-0413">Isomerase</keyword>
<evidence type="ECO:0000313" key="4">
    <source>
        <dbReference type="Proteomes" id="UP001500731"/>
    </source>
</evidence>
<dbReference type="Proteomes" id="UP001500731">
    <property type="component" value="Unassembled WGS sequence"/>
</dbReference>
<keyword evidence="1" id="KW-0119">Carbohydrate metabolism</keyword>
<keyword evidence="4" id="KW-1185">Reference proteome</keyword>